<dbReference type="PANTHER" id="PTHR21666">
    <property type="entry name" value="PEPTIDASE-RELATED"/>
    <property type="match status" value="1"/>
</dbReference>
<name>A0A2J9KP34_9ACTO</name>
<evidence type="ECO:0000259" key="1">
    <source>
        <dbReference type="Pfam" id="PF01551"/>
    </source>
</evidence>
<dbReference type="Gene3D" id="2.70.70.10">
    <property type="entry name" value="Glucose Permease (Domain IIA)"/>
    <property type="match status" value="1"/>
</dbReference>
<dbReference type="InterPro" id="IPR016047">
    <property type="entry name" value="M23ase_b-sheet_dom"/>
</dbReference>
<dbReference type="OrthoDB" id="1099523at2"/>
<dbReference type="InterPro" id="IPR050570">
    <property type="entry name" value="Cell_wall_metabolism_enzyme"/>
</dbReference>
<protein>
    <submittedName>
        <fullName evidence="2">M23 family metallopeptidase</fullName>
    </submittedName>
</protein>
<dbReference type="GO" id="GO:0004222">
    <property type="term" value="F:metalloendopeptidase activity"/>
    <property type="evidence" value="ECO:0007669"/>
    <property type="project" value="TreeGrafter"/>
</dbReference>
<dbReference type="CDD" id="cd12797">
    <property type="entry name" value="M23_peptidase"/>
    <property type="match status" value="1"/>
</dbReference>
<dbReference type="Pfam" id="PF01551">
    <property type="entry name" value="Peptidase_M23"/>
    <property type="match status" value="1"/>
</dbReference>
<accession>A0A2J9KP34</accession>
<evidence type="ECO:0000313" key="2">
    <source>
        <dbReference type="EMBL" id="NMW92597.1"/>
    </source>
</evidence>
<sequence>MDSEKPRSRRELRERERQQRHSWFKLAFGGEKKLHHGVLRAALLGLVASVTVVAPLTGLVSPDLSTAVPSKIFNTGETLLSLVAASEEVTLYDSDLNAVPASSRIRLKEAQQLGGCVSKEDSANGDVKAAATKETLVWPMFQGSYTYTSPWGMRIHPITGERMMHEGADWAAPSGTNIYAVADGEVVNAGIQGSTGIITIKHHLNGVVFYSRYLHMYSNGIYAAKGDMVKAGDLIAGVGSTGRSTGPHLHFEIRNSRMESIEPLSFMEKHGAVYLNQRCD</sequence>
<dbReference type="InterPro" id="IPR011055">
    <property type="entry name" value="Dup_hybrid_motif"/>
</dbReference>
<dbReference type="SUPFAM" id="SSF51261">
    <property type="entry name" value="Duplicated hybrid motif"/>
    <property type="match status" value="1"/>
</dbReference>
<dbReference type="PANTHER" id="PTHR21666:SF270">
    <property type="entry name" value="MUREIN HYDROLASE ACTIVATOR ENVC"/>
    <property type="match status" value="1"/>
</dbReference>
<proteinExistence type="predicted"/>
<feature type="domain" description="M23ase beta-sheet core" evidence="1">
    <location>
        <begin position="164"/>
        <end position="257"/>
    </location>
</feature>
<dbReference type="EMBL" id="JABCUV010000002">
    <property type="protein sequence ID" value="NMW92597.1"/>
    <property type="molecule type" value="Genomic_DNA"/>
</dbReference>
<comment type="caution">
    <text evidence="2">The sequence shown here is derived from an EMBL/GenBank/DDBJ whole genome shotgun (WGS) entry which is preliminary data.</text>
</comment>
<reference evidence="2 3" key="1">
    <citation type="submission" date="2020-04" db="EMBL/GenBank/DDBJ databases">
        <title>Antimicrobial susceptibility and clonality of vaginal-derived multi-drug resistant Mobiluncus isolates in China.</title>
        <authorList>
            <person name="Zhang X."/>
        </authorList>
    </citation>
    <scope>NUCLEOTIDE SEQUENCE [LARGE SCALE GENOMIC DNA]</scope>
    <source>
        <strain evidence="2 3">7</strain>
    </source>
</reference>
<organism evidence="2 3">
    <name type="scientific">Mobiluncus mulieris</name>
    <dbReference type="NCBI Taxonomy" id="2052"/>
    <lineage>
        <taxon>Bacteria</taxon>
        <taxon>Bacillati</taxon>
        <taxon>Actinomycetota</taxon>
        <taxon>Actinomycetes</taxon>
        <taxon>Actinomycetales</taxon>
        <taxon>Actinomycetaceae</taxon>
        <taxon>Mobiluncus</taxon>
    </lineage>
</organism>
<dbReference type="Proteomes" id="UP000582487">
    <property type="component" value="Unassembled WGS sequence"/>
</dbReference>
<gene>
    <name evidence="2" type="ORF">HHJ74_02545</name>
</gene>
<dbReference type="AlphaFoldDB" id="A0A2J9KP34"/>
<evidence type="ECO:0000313" key="3">
    <source>
        <dbReference type="Proteomes" id="UP000582487"/>
    </source>
</evidence>
<dbReference type="RefSeq" id="WP_004013202.1">
    <property type="nucleotide sequence ID" value="NZ_CAMPUA010000003.1"/>
</dbReference>